<evidence type="ECO:0000313" key="2">
    <source>
        <dbReference type="Proteomes" id="UP001056120"/>
    </source>
</evidence>
<organism evidence="1 2">
    <name type="scientific">Smallanthus sonchifolius</name>
    <dbReference type="NCBI Taxonomy" id="185202"/>
    <lineage>
        <taxon>Eukaryota</taxon>
        <taxon>Viridiplantae</taxon>
        <taxon>Streptophyta</taxon>
        <taxon>Embryophyta</taxon>
        <taxon>Tracheophyta</taxon>
        <taxon>Spermatophyta</taxon>
        <taxon>Magnoliopsida</taxon>
        <taxon>eudicotyledons</taxon>
        <taxon>Gunneridae</taxon>
        <taxon>Pentapetalae</taxon>
        <taxon>asterids</taxon>
        <taxon>campanulids</taxon>
        <taxon>Asterales</taxon>
        <taxon>Asteraceae</taxon>
        <taxon>Asteroideae</taxon>
        <taxon>Heliantheae alliance</taxon>
        <taxon>Millerieae</taxon>
        <taxon>Smallanthus</taxon>
    </lineage>
</organism>
<comment type="caution">
    <text evidence="1">The sequence shown here is derived from an EMBL/GenBank/DDBJ whole genome shotgun (WGS) entry which is preliminary data.</text>
</comment>
<sequence>MKKSYIQKLLGDLKEILELKGKIEELECINNDLMENLTGTRVELAHASVYIENFEIASKIVNGIVEKDIQEKTKDGIGYDQVPSPFVDYTPLPYFEKKRYQFGSKCYKVREDEDCYGFESYDNVCNKEEFCSKCVFVKRKHLKSECYEEMKEVEDLGTPNVFHVKVNVKPENDIFYL</sequence>
<name>A0ACB9JPI2_9ASTR</name>
<evidence type="ECO:0000313" key="1">
    <source>
        <dbReference type="EMBL" id="KAI3821367.1"/>
    </source>
</evidence>
<accession>A0ACB9JPI2</accession>
<keyword evidence="2" id="KW-1185">Reference proteome</keyword>
<dbReference type="Proteomes" id="UP001056120">
    <property type="component" value="Linkage Group LG03"/>
</dbReference>
<reference evidence="1 2" key="2">
    <citation type="journal article" date="2022" name="Mol. Ecol. Resour.">
        <title>The genomes of chicory, endive, great burdock and yacon provide insights into Asteraceae paleo-polyploidization history and plant inulin production.</title>
        <authorList>
            <person name="Fan W."/>
            <person name="Wang S."/>
            <person name="Wang H."/>
            <person name="Wang A."/>
            <person name="Jiang F."/>
            <person name="Liu H."/>
            <person name="Zhao H."/>
            <person name="Xu D."/>
            <person name="Zhang Y."/>
        </authorList>
    </citation>
    <scope>NUCLEOTIDE SEQUENCE [LARGE SCALE GENOMIC DNA]</scope>
    <source>
        <strain evidence="2">cv. Yunnan</strain>
        <tissue evidence="1">Leaves</tissue>
    </source>
</reference>
<gene>
    <name evidence="1" type="ORF">L1987_08933</name>
</gene>
<reference evidence="2" key="1">
    <citation type="journal article" date="2022" name="Mol. Ecol. Resour.">
        <title>The genomes of chicory, endive, great burdock and yacon provide insights into Asteraceae palaeo-polyploidization history and plant inulin production.</title>
        <authorList>
            <person name="Fan W."/>
            <person name="Wang S."/>
            <person name="Wang H."/>
            <person name="Wang A."/>
            <person name="Jiang F."/>
            <person name="Liu H."/>
            <person name="Zhao H."/>
            <person name="Xu D."/>
            <person name="Zhang Y."/>
        </authorList>
    </citation>
    <scope>NUCLEOTIDE SEQUENCE [LARGE SCALE GENOMIC DNA]</scope>
    <source>
        <strain evidence="2">cv. Yunnan</strain>
    </source>
</reference>
<protein>
    <submittedName>
        <fullName evidence="1">Uncharacterized protein</fullName>
    </submittedName>
</protein>
<dbReference type="EMBL" id="CM042020">
    <property type="protein sequence ID" value="KAI3821367.1"/>
    <property type="molecule type" value="Genomic_DNA"/>
</dbReference>
<proteinExistence type="predicted"/>